<dbReference type="InterPro" id="IPR039361">
    <property type="entry name" value="Cyclin"/>
</dbReference>
<dbReference type="STRING" id="321146.A0A139H122"/>
<name>A0A139H122_9PEZI</name>
<dbReference type="PANTHER" id="PTHR10177">
    <property type="entry name" value="CYCLINS"/>
    <property type="match status" value="1"/>
</dbReference>
<dbReference type="Proteomes" id="UP000070133">
    <property type="component" value="Unassembled WGS sequence"/>
</dbReference>
<sequence>LEHVDSTTGIRYRYRYRYRYRNRVLRCGVYAVLFRVHRARQIAWMRVARKLCYCQPRRNRLASKQAAEVESQDRVLSFTSFSHHSLLPWTVRGLPRHQHPHPHPHPYLHPRPVKNVDLSSSLIVELLDPDSSPAPSISAIRTQRILVSCLTTNYGNICLLSKDSSRSVSGGVSSFSANLNQGQFHWISIQSASAPWLARRRFESTHLQPLNIRSFASRHLQCVSPTFNTSSRTVYPGDVTLRNHTINNARMAYLPQLPQQVQPLPGPRQFPAFGYCDSYFVENHDDDEGIYARAAAERERARNVAKLRQKALGEEISRVTAEEYQEDILDHMEHMEAETMPDLQSIEIQTEIQWFMRPYLLDFLLEAHHAFQLLPETLHLAVNLLDRYCSRRVVYKRHYQLVGCAALLIAAKYGDRKERVPTIRELKSMCCSLYDDDMFTQMEWHVLQTLNWVIGHPTVTSFLQLALTEVAFDPELEHMSWYISELALYHKEFISVRPSVMARSCLTLSRCILGRQQPRYDEWSARYDPQVVLNLSNHLAHPSQALLRKYASPHLSSVSTTIDMFLKHQAMLAQRVVQPPVNDLPQMEVDTAPPANTYLTPQTPQKPTYVTSGNFGMLTPPITPDKDQLVANNFNTSQGVLPRFAHCTPTPPPSNEYGPQPHMGYPAPQPYGGQPNFHP</sequence>
<dbReference type="InterPro" id="IPR036915">
    <property type="entry name" value="Cyclin-like_sf"/>
</dbReference>
<dbReference type="CDD" id="cd20537">
    <property type="entry name" value="CYCLIN_CCNO-like_rpt2"/>
    <property type="match status" value="1"/>
</dbReference>
<evidence type="ECO:0000256" key="3">
    <source>
        <dbReference type="ARBA" id="ARBA00023127"/>
    </source>
</evidence>
<evidence type="ECO:0000259" key="7">
    <source>
        <dbReference type="SMART" id="SM00385"/>
    </source>
</evidence>
<keyword evidence="4" id="KW-0131">Cell cycle</keyword>
<keyword evidence="3 5" id="KW-0195">Cyclin</keyword>
<organism evidence="9 10">
    <name type="scientific">Pseudocercospora eumusae</name>
    <dbReference type="NCBI Taxonomy" id="321146"/>
    <lineage>
        <taxon>Eukaryota</taxon>
        <taxon>Fungi</taxon>
        <taxon>Dikarya</taxon>
        <taxon>Ascomycota</taxon>
        <taxon>Pezizomycotina</taxon>
        <taxon>Dothideomycetes</taxon>
        <taxon>Dothideomycetidae</taxon>
        <taxon>Mycosphaerellales</taxon>
        <taxon>Mycosphaerellaceae</taxon>
        <taxon>Pseudocercospora</taxon>
    </lineage>
</organism>
<evidence type="ECO:0000256" key="6">
    <source>
        <dbReference type="SAM" id="MobiDB-lite"/>
    </source>
</evidence>
<dbReference type="AlphaFoldDB" id="A0A139H122"/>
<dbReference type="Gene3D" id="1.10.472.10">
    <property type="entry name" value="Cyclin-like"/>
    <property type="match status" value="2"/>
</dbReference>
<dbReference type="SUPFAM" id="SSF47954">
    <property type="entry name" value="Cyclin-like"/>
    <property type="match status" value="2"/>
</dbReference>
<feature type="compositionally biased region" description="Low complexity" evidence="6">
    <location>
        <begin position="664"/>
        <end position="679"/>
    </location>
</feature>
<dbReference type="SMART" id="SM00385">
    <property type="entry name" value="CYCLIN"/>
    <property type="match status" value="2"/>
</dbReference>
<dbReference type="PROSITE" id="PS00292">
    <property type="entry name" value="CYCLINS"/>
    <property type="match status" value="1"/>
</dbReference>
<dbReference type="CDD" id="cd20559">
    <property type="entry name" value="CYCLIN_ScCLN_like"/>
    <property type="match status" value="1"/>
</dbReference>
<feature type="domain" description="Cyclin-like" evidence="7">
    <location>
        <begin position="461"/>
        <end position="541"/>
    </location>
</feature>
<evidence type="ECO:0000259" key="8">
    <source>
        <dbReference type="SMART" id="SM01332"/>
    </source>
</evidence>
<dbReference type="InterPro" id="IPR013763">
    <property type="entry name" value="Cyclin-like_dom"/>
</dbReference>
<keyword evidence="10" id="KW-1185">Reference proteome</keyword>
<dbReference type="InterPro" id="IPR004367">
    <property type="entry name" value="Cyclin_C-dom"/>
</dbReference>
<dbReference type="GO" id="GO:0044843">
    <property type="term" value="P:cell cycle G1/S phase transition"/>
    <property type="evidence" value="ECO:0007669"/>
    <property type="project" value="UniProtKB-ARBA"/>
</dbReference>
<evidence type="ECO:0000313" key="9">
    <source>
        <dbReference type="EMBL" id="KXS96155.1"/>
    </source>
</evidence>
<feature type="domain" description="Cyclin-like" evidence="7">
    <location>
        <begin position="362"/>
        <end position="448"/>
    </location>
</feature>
<feature type="region of interest" description="Disordered" evidence="6">
    <location>
        <begin position="647"/>
        <end position="679"/>
    </location>
</feature>
<protein>
    <submittedName>
        <fullName evidence="9">Uncharacterized protein</fullName>
    </submittedName>
</protein>
<evidence type="ECO:0000256" key="1">
    <source>
        <dbReference type="ARBA" id="ARBA00008742"/>
    </source>
</evidence>
<dbReference type="GO" id="GO:0051726">
    <property type="term" value="P:regulation of cell cycle"/>
    <property type="evidence" value="ECO:0007669"/>
    <property type="project" value="UniProtKB-ARBA"/>
</dbReference>
<reference evidence="9 10" key="1">
    <citation type="submission" date="2015-07" db="EMBL/GenBank/DDBJ databases">
        <title>Comparative genomics of the Sigatoka disease complex on banana suggests a link between parallel evolutionary changes in Pseudocercospora fijiensis and Pseudocercospora eumusae and increased virulence on the banana host.</title>
        <authorList>
            <person name="Chang T.-C."/>
            <person name="Salvucci A."/>
            <person name="Crous P.W."/>
            <person name="Stergiopoulos I."/>
        </authorList>
    </citation>
    <scope>NUCLEOTIDE SEQUENCE [LARGE SCALE GENOMIC DNA]</scope>
    <source>
        <strain evidence="9 10">CBS 114824</strain>
    </source>
</reference>
<evidence type="ECO:0000313" key="10">
    <source>
        <dbReference type="Proteomes" id="UP000070133"/>
    </source>
</evidence>
<dbReference type="Pfam" id="PF00134">
    <property type="entry name" value="Cyclin_N"/>
    <property type="match status" value="1"/>
</dbReference>
<feature type="domain" description="Cyclin C-terminal" evidence="8">
    <location>
        <begin position="457"/>
        <end position="564"/>
    </location>
</feature>
<comment type="similarity">
    <text evidence="1 5">Belongs to the cyclin family.</text>
</comment>
<feature type="non-terminal residue" evidence="9">
    <location>
        <position position="679"/>
    </location>
</feature>
<keyword evidence="2" id="KW-0132">Cell division</keyword>
<evidence type="ECO:0000256" key="2">
    <source>
        <dbReference type="ARBA" id="ARBA00022618"/>
    </source>
</evidence>
<evidence type="ECO:0000256" key="5">
    <source>
        <dbReference type="RuleBase" id="RU000383"/>
    </source>
</evidence>
<dbReference type="InterPro" id="IPR006671">
    <property type="entry name" value="Cyclin_N"/>
</dbReference>
<dbReference type="GO" id="GO:0016538">
    <property type="term" value="F:cyclin-dependent protein serine/threonine kinase regulator activity"/>
    <property type="evidence" value="ECO:0007669"/>
    <property type="project" value="UniProtKB-ARBA"/>
</dbReference>
<dbReference type="GO" id="GO:0051301">
    <property type="term" value="P:cell division"/>
    <property type="evidence" value="ECO:0007669"/>
    <property type="project" value="UniProtKB-KW"/>
</dbReference>
<dbReference type="OrthoDB" id="5590282at2759"/>
<comment type="caution">
    <text evidence="9">The sequence shown here is derived from an EMBL/GenBank/DDBJ whole genome shotgun (WGS) entry which is preliminary data.</text>
</comment>
<accession>A0A139H122</accession>
<dbReference type="SMART" id="SM01332">
    <property type="entry name" value="Cyclin_C"/>
    <property type="match status" value="1"/>
</dbReference>
<proteinExistence type="inferred from homology"/>
<feature type="non-terminal residue" evidence="9">
    <location>
        <position position="1"/>
    </location>
</feature>
<dbReference type="InterPro" id="IPR048258">
    <property type="entry name" value="Cyclins_cyclin-box"/>
</dbReference>
<evidence type="ECO:0000256" key="4">
    <source>
        <dbReference type="ARBA" id="ARBA00023306"/>
    </source>
</evidence>
<dbReference type="Pfam" id="PF02984">
    <property type="entry name" value="Cyclin_C"/>
    <property type="match status" value="1"/>
</dbReference>
<gene>
    <name evidence="9" type="ORF">AC578_2308</name>
</gene>
<dbReference type="FunFam" id="1.10.472.10:FF:000010">
    <property type="entry name" value="G1/S-specific cyclin Cln1"/>
    <property type="match status" value="1"/>
</dbReference>
<dbReference type="EMBL" id="LFZN01000185">
    <property type="protein sequence ID" value="KXS96155.1"/>
    <property type="molecule type" value="Genomic_DNA"/>
</dbReference>